<evidence type="ECO:0000313" key="5">
    <source>
        <dbReference type="Proteomes" id="UP000809621"/>
    </source>
</evidence>
<feature type="transmembrane region" description="Helical" evidence="1">
    <location>
        <begin position="277"/>
        <end position="298"/>
    </location>
</feature>
<keyword evidence="1" id="KW-0812">Transmembrane</keyword>
<keyword evidence="1" id="KW-0472">Membrane</keyword>
<feature type="transmembrane region" description="Helical" evidence="1">
    <location>
        <begin position="304"/>
        <end position="323"/>
    </location>
</feature>
<dbReference type="Pfam" id="PF01757">
    <property type="entry name" value="Acyl_transf_3"/>
    <property type="match status" value="1"/>
</dbReference>
<dbReference type="InterPro" id="IPR043968">
    <property type="entry name" value="SGNH"/>
</dbReference>
<reference evidence="4 5" key="1">
    <citation type="submission" date="2021-02" db="EMBL/GenBank/DDBJ databases">
        <authorList>
            <person name="Park J.-S."/>
        </authorList>
    </citation>
    <scope>NUCLEOTIDE SEQUENCE [LARGE SCALE GENOMIC DNA]</scope>
    <source>
        <strain evidence="4 5">188UL20-2</strain>
    </source>
</reference>
<accession>A0ABS2HN19</accession>
<keyword evidence="4" id="KW-0012">Acyltransferase</keyword>
<dbReference type="GO" id="GO:0016746">
    <property type="term" value="F:acyltransferase activity"/>
    <property type="evidence" value="ECO:0007669"/>
    <property type="project" value="UniProtKB-KW"/>
</dbReference>
<dbReference type="RefSeq" id="WP_205158850.1">
    <property type="nucleotide sequence ID" value="NZ_JAFEUM010000005.1"/>
</dbReference>
<gene>
    <name evidence="4" type="ORF">JQC93_12810</name>
</gene>
<protein>
    <submittedName>
        <fullName evidence="4">Acyltransferase</fullName>
    </submittedName>
</protein>
<organism evidence="4 5">
    <name type="scientific">Vibrio ulleungensis</name>
    <dbReference type="NCBI Taxonomy" id="2807619"/>
    <lineage>
        <taxon>Bacteria</taxon>
        <taxon>Pseudomonadati</taxon>
        <taxon>Pseudomonadota</taxon>
        <taxon>Gammaproteobacteria</taxon>
        <taxon>Vibrionales</taxon>
        <taxon>Vibrionaceae</taxon>
        <taxon>Vibrio</taxon>
    </lineage>
</organism>
<proteinExistence type="predicted"/>
<feature type="domain" description="SGNH" evidence="3">
    <location>
        <begin position="391"/>
        <end position="609"/>
    </location>
</feature>
<keyword evidence="5" id="KW-1185">Reference proteome</keyword>
<name>A0ABS2HN19_9VIBR</name>
<evidence type="ECO:0000313" key="4">
    <source>
        <dbReference type="EMBL" id="MBM7037287.1"/>
    </source>
</evidence>
<feature type="transmembrane region" description="Helical" evidence="1">
    <location>
        <begin position="197"/>
        <end position="215"/>
    </location>
</feature>
<dbReference type="PANTHER" id="PTHR23028">
    <property type="entry name" value="ACETYLTRANSFERASE"/>
    <property type="match status" value="1"/>
</dbReference>
<evidence type="ECO:0000259" key="2">
    <source>
        <dbReference type="Pfam" id="PF01757"/>
    </source>
</evidence>
<dbReference type="InterPro" id="IPR002656">
    <property type="entry name" value="Acyl_transf_3_dom"/>
</dbReference>
<dbReference type="Pfam" id="PF19040">
    <property type="entry name" value="SGNH"/>
    <property type="match status" value="1"/>
</dbReference>
<comment type="caution">
    <text evidence="4">The sequence shown here is derived from an EMBL/GenBank/DDBJ whole genome shotgun (WGS) entry which is preliminary data.</text>
</comment>
<feature type="domain" description="Acyltransferase 3" evidence="2">
    <location>
        <begin position="6"/>
        <end position="303"/>
    </location>
</feature>
<feature type="transmembrane region" description="Helical" evidence="1">
    <location>
        <begin position="245"/>
        <end position="265"/>
    </location>
</feature>
<dbReference type="InterPro" id="IPR050879">
    <property type="entry name" value="Acyltransferase_3"/>
</dbReference>
<keyword evidence="1" id="KW-1133">Transmembrane helix</keyword>
<keyword evidence="4" id="KW-0808">Transferase</keyword>
<feature type="transmembrane region" description="Helical" evidence="1">
    <location>
        <begin position="222"/>
        <end position="239"/>
    </location>
</feature>
<feature type="transmembrane region" description="Helical" evidence="1">
    <location>
        <begin position="335"/>
        <end position="355"/>
    </location>
</feature>
<evidence type="ECO:0000256" key="1">
    <source>
        <dbReference type="SAM" id="Phobius"/>
    </source>
</evidence>
<dbReference type="SUPFAM" id="SSF52266">
    <property type="entry name" value="SGNH hydrolase"/>
    <property type="match status" value="1"/>
</dbReference>
<dbReference type="PANTHER" id="PTHR23028:SF53">
    <property type="entry name" value="ACYL_TRANSF_3 DOMAIN-CONTAINING PROTEIN"/>
    <property type="match status" value="1"/>
</dbReference>
<evidence type="ECO:0000259" key="3">
    <source>
        <dbReference type="Pfam" id="PF19040"/>
    </source>
</evidence>
<dbReference type="EMBL" id="JAFEUM010000005">
    <property type="protein sequence ID" value="MBM7037287.1"/>
    <property type="molecule type" value="Genomic_DNA"/>
</dbReference>
<feature type="transmembrane region" description="Helical" evidence="1">
    <location>
        <begin position="72"/>
        <end position="91"/>
    </location>
</feature>
<feature type="transmembrane region" description="Helical" evidence="1">
    <location>
        <begin position="7"/>
        <end position="25"/>
    </location>
</feature>
<sequence length="636" mass="72130">MDFRQDINGLRALAVVIVVIFHFFGSALPGGFVGVDVFFVISGYLMTGIIVSRLEEQRFHLLGFYGARAKRIIPALLALCLVLFIFGNAFFNPLDLQTLNKHISSSLLFFSNFVYLTESGYFNGASHSKWLLHTWSLSVEWQFYILYPIVLAILSRYVSIRAIKFIVLIFTPIAFAISMAITHFLPLESYFLFPSRAWQMMLGGVAFLFPLPTRISMFTRSVMEKAGVAAIVFACFILSKNEIWPNSFALVPVGGAYLVILANNSQSFVLNNKVSQALGLWSYSIYLWHWPIVVLGYFLESKLLAYLGIPLSLVLGFLSYSMIEKRNFSMGTLKYWPVSIVFLVGVSSSSAQFFYTERDIYTNYHKYESLLLGHYFLGTDGTLTYNQSFEKKVINQGKPYQFLMLGDSNSAHFAYGISLSEQVSITHKWIGSCPGFIDLNPKPHSAWMDKHWVTECRELHKLIQTEKNTPVILAQFWGRRDFECARNCEGFDSHQTYYSLLRQELGKLVEYIGDRPVFIVGQVPAPKRSMIKCLKKLDTSDCERSTSDFDGERIRDNTVLEKFASQHLNVTFINPFSAVCDALGECKTIIEDDNMFFDGGHLSAYGSHHFWQYIEAEILTSLSSSTGALTLSKAQP</sequence>
<feature type="transmembrane region" description="Helical" evidence="1">
    <location>
        <begin position="165"/>
        <end position="185"/>
    </location>
</feature>
<feature type="transmembrane region" description="Helical" evidence="1">
    <location>
        <begin position="141"/>
        <end position="158"/>
    </location>
</feature>
<dbReference type="Proteomes" id="UP000809621">
    <property type="component" value="Unassembled WGS sequence"/>
</dbReference>
<feature type="transmembrane region" description="Helical" evidence="1">
    <location>
        <begin position="31"/>
        <end position="51"/>
    </location>
</feature>